<dbReference type="RefSeq" id="WP_081363519.1">
    <property type="nucleotide sequence ID" value="NZ_FPBZ01000005.1"/>
</dbReference>
<comment type="similarity">
    <text evidence="1">Belongs to the ABC transporter superfamily.</text>
</comment>
<dbReference type="OrthoDB" id="9806726at2"/>
<keyword evidence="3" id="KW-1003">Cell membrane</keyword>
<dbReference type="Proteomes" id="UP000182649">
    <property type="component" value="Unassembled WGS sequence"/>
</dbReference>
<dbReference type="AlphaFoldDB" id="A0A1I7GM79"/>
<evidence type="ECO:0000256" key="2">
    <source>
        <dbReference type="ARBA" id="ARBA00022448"/>
    </source>
</evidence>
<dbReference type="Gene3D" id="3.40.50.300">
    <property type="entry name" value="P-loop containing nucleotide triphosphate hydrolases"/>
    <property type="match status" value="1"/>
</dbReference>
<protein>
    <submittedName>
        <fullName evidence="7">Zinc/manganese transport system ATP-binding protein/zinc transport system ATP-binding protein</fullName>
    </submittedName>
</protein>
<dbReference type="InterPro" id="IPR027417">
    <property type="entry name" value="P-loop_NTPase"/>
</dbReference>
<dbReference type="FunFam" id="3.40.50.300:FF:000134">
    <property type="entry name" value="Iron-enterobactin ABC transporter ATP-binding protein"/>
    <property type="match status" value="1"/>
</dbReference>
<keyword evidence="4" id="KW-0547">Nucleotide-binding</keyword>
<evidence type="ECO:0000259" key="6">
    <source>
        <dbReference type="PROSITE" id="PS50893"/>
    </source>
</evidence>
<organism evidence="7 8">
    <name type="scientific">Nitrosospira multiformis</name>
    <dbReference type="NCBI Taxonomy" id="1231"/>
    <lineage>
        <taxon>Bacteria</taxon>
        <taxon>Pseudomonadati</taxon>
        <taxon>Pseudomonadota</taxon>
        <taxon>Betaproteobacteria</taxon>
        <taxon>Nitrosomonadales</taxon>
        <taxon>Nitrosomonadaceae</taxon>
        <taxon>Nitrosospira</taxon>
    </lineage>
</organism>
<dbReference type="InterPro" id="IPR050153">
    <property type="entry name" value="Metal_Ion_Import_ABC"/>
</dbReference>
<accession>A0A1I7GM79</accession>
<evidence type="ECO:0000313" key="7">
    <source>
        <dbReference type="EMBL" id="SFU49441.1"/>
    </source>
</evidence>
<keyword evidence="5 7" id="KW-0067">ATP-binding</keyword>
<keyword evidence="3" id="KW-0472">Membrane</keyword>
<evidence type="ECO:0000256" key="5">
    <source>
        <dbReference type="ARBA" id="ARBA00022840"/>
    </source>
</evidence>
<dbReference type="SMART" id="SM00382">
    <property type="entry name" value="AAA"/>
    <property type="match status" value="1"/>
</dbReference>
<evidence type="ECO:0000256" key="3">
    <source>
        <dbReference type="ARBA" id="ARBA00022475"/>
    </source>
</evidence>
<gene>
    <name evidence="7" type="ORF">SAMN05216417_10576</name>
</gene>
<feature type="domain" description="ABC transporter" evidence="6">
    <location>
        <begin position="17"/>
        <end position="250"/>
    </location>
</feature>
<dbReference type="SUPFAM" id="SSF52540">
    <property type="entry name" value="P-loop containing nucleoside triphosphate hydrolases"/>
    <property type="match status" value="1"/>
</dbReference>
<dbReference type="InterPro" id="IPR003439">
    <property type="entry name" value="ABC_transporter-like_ATP-bd"/>
</dbReference>
<dbReference type="EMBL" id="FPBZ01000005">
    <property type="protein sequence ID" value="SFU49441.1"/>
    <property type="molecule type" value="Genomic_DNA"/>
</dbReference>
<dbReference type="InterPro" id="IPR003593">
    <property type="entry name" value="AAA+_ATPase"/>
</dbReference>
<reference evidence="8" key="1">
    <citation type="submission" date="2016-10" db="EMBL/GenBank/DDBJ databases">
        <authorList>
            <person name="Varghese N."/>
            <person name="Submissions S."/>
        </authorList>
    </citation>
    <scope>NUCLEOTIDE SEQUENCE [LARGE SCALE GENOMIC DNA]</scope>
    <source>
        <strain evidence="8">Nl14</strain>
    </source>
</reference>
<name>A0A1I7GM79_9PROT</name>
<keyword evidence="2" id="KW-0813">Transport</keyword>
<evidence type="ECO:0000256" key="4">
    <source>
        <dbReference type="ARBA" id="ARBA00022741"/>
    </source>
</evidence>
<dbReference type="PROSITE" id="PS50893">
    <property type="entry name" value="ABC_TRANSPORTER_2"/>
    <property type="match status" value="1"/>
</dbReference>
<proteinExistence type="inferred from homology"/>
<dbReference type="CDD" id="cd03235">
    <property type="entry name" value="ABC_Metallic_Cations"/>
    <property type="match status" value="1"/>
</dbReference>
<evidence type="ECO:0000256" key="1">
    <source>
        <dbReference type="ARBA" id="ARBA00005417"/>
    </source>
</evidence>
<dbReference type="GO" id="GO:0005524">
    <property type="term" value="F:ATP binding"/>
    <property type="evidence" value="ECO:0007669"/>
    <property type="project" value="UniProtKB-KW"/>
</dbReference>
<evidence type="ECO:0000313" key="8">
    <source>
        <dbReference type="Proteomes" id="UP000182649"/>
    </source>
</evidence>
<dbReference type="GO" id="GO:0016887">
    <property type="term" value="F:ATP hydrolysis activity"/>
    <property type="evidence" value="ECO:0007669"/>
    <property type="project" value="InterPro"/>
</dbReference>
<sequence>MSTRAISGTESHIHPAISLSDVTAGYGRHIVFKRLSLKIDRGQFTGIVGPTACGKTTLLKTILGTQSPLSGTVLLNGQALNDIPRGIIGYVPQLESVDWRFPVTVEEVILMGFYTGKRIWPWPSTEERERVHDLAHRLGIYRCLRQQISNTSGGQRQRAFLARALVNNPALLVLDEPTSGVDIKAQHEVLHLLGDINSEGITILLTTHDLNAVASHLPWVICFRNGLIAQGKPRDIFTNDILTRTYGGDITIVRHEDYFLIATGTPIHFSDGDSDRISS</sequence>
<dbReference type="Pfam" id="PF00005">
    <property type="entry name" value="ABC_tran"/>
    <property type="match status" value="1"/>
</dbReference>
<dbReference type="PANTHER" id="PTHR42734">
    <property type="entry name" value="METAL TRANSPORT SYSTEM ATP-BINDING PROTEIN TM_0124-RELATED"/>
    <property type="match status" value="1"/>
</dbReference>